<feature type="transmembrane region" description="Helical" evidence="6">
    <location>
        <begin position="30"/>
        <end position="52"/>
    </location>
</feature>
<accession>A0A833JSZ0</accession>
<evidence type="ECO:0000256" key="2">
    <source>
        <dbReference type="ARBA" id="ARBA00022475"/>
    </source>
</evidence>
<dbReference type="SUPFAM" id="SSF81342">
    <property type="entry name" value="Transmembrane di-heme cytochromes"/>
    <property type="match status" value="1"/>
</dbReference>
<gene>
    <name evidence="8" type="ORF">F6453_0434</name>
</gene>
<dbReference type="AlphaFoldDB" id="A0A833JSZ0"/>
<evidence type="ECO:0000256" key="1">
    <source>
        <dbReference type="ARBA" id="ARBA00004651"/>
    </source>
</evidence>
<dbReference type="GO" id="GO:0022904">
    <property type="term" value="P:respiratory electron transport chain"/>
    <property type="evidence" value="ECO:0007669"/>
    <property type="project" value="InterPro"/>
</dbReference>
<feature type="transmembrane region" description="Helical" evidence="6">
    <location>
        <begin position="210"/>
        <end position="232"/>
    </location>
</feature>
<evidence type="ECO:0000256" key="6">
    <source>
        <dbReference type="SAM" id="Phobius"/>
    </source>
</evidence>
<feature type="transmembrane region" description="Helical" evidence="6">
    <location>
        <begin position="162"/>
        <end position="181"/>
    </location>
</feature>
<evidence type="ECO:0000256" key="4">
    <source>
        <dbReference type="ARBA" id="ARBA00022989"/>
    </source>
</evidence>
<evidence type="ECO:0000259" key="7">
    <source>
        <dbReference type="Pfam" id="PF01292"/>
    </source>
</evidence>
<dbReference type="InterPro" id="IPR051542">
    <property type="entry name" value="Hydrogenase_cytochrome"/>
</dbReference>
<name>A0A833JSZ0_MARNT</name>
<comment type="subcellular location">
    <subcellularLocation>
        <location evidence="1">Cell membrane</location>
        <topology evidence="1">Multi-pass membrane protein</topology>
    </subcellularLocation>
</comment>
<comment type="caution">
    <text evidence="8">The sequence shown here is derived from an EMBL/GenBank/DDBJ whole genome shotgun (WGS) entry which is preliminary data.</text>
</comment>
<dbReference type="GO" id="GO:0020037">
    <property type="term" value="F:heme binding"/>
    <property type="evidence" value="ECO:0007669"/>
    <property type="project" value="TreeGrafter"/>
</dbReference>
<dbReference type="Pfam" id="PF01292">
    <property type="entry name" value="Ni_hydr_CYTB"/>
    <property type="match status" value="1"/>
</dbReference>
<evidence type="ECO:0000256" key="3">
    <source>
        <dbReference type="ARBA" id="ARBA00022692"/>
    </source>
</evidence>
<protein>
    <submittedName>
        <fullName evidence="8">Cytochrome b</fullName>
    </submittedName>
</protein>
<reference evidence="8 9" key="1">
    <citation type="submission" date="2019-10" db="EMBL/GenBank/DDBJ databases">
        <title>Draft genome sequence of Marinobacter hydrocarbonoclasticus NCT7M from the microbiome of the marine copepod.</title>
        <authorList>
            <person name="Nuttall R."/>
            <person name="Sharma G."/>
            <person name="Moisander P."/>
        </authorList>
    </citation>
    <scope>NUCLEOTIDE SEQUENCE [LARGE SCALE GENOMIC DNA]</scope>
    <source>
        <strain evidence="8 9">NCT7M</strain>
    </source>
</reference>
<organism evidence="8 9">
    <name type="scientific">Marinobacter nauticus</name>
    <name type="common">Marinobacter hydrocarbonoclasticus</name>
    <name type="synonym">Marinobacter aquaeolei</name>
    <dbReference type="NCBI Taxonomy" id="2743"/>
    <lineage>
        <taxon>Bacteria</taxon>
        <taxon>Pseudomonadati</taxon>
        <taxon>Pseudomonadota</taxon>
        <taxon>Gammaproteobacteria</taxon>
        <taxon>Pseudomonadales</taxon>
        <taxon>Marinobacteraceae</taxon>
        <taxon>Marinobacter</taxon>
    </lineage>
</organism>
<dbReference type="InterPro" id="IPR011577">
    <property type="entry name" value="Cyt_b561_bac/Ni-Hgenase"/>
</dbReference>
<feature type="domain" description="Cytochrome b561 bacterial/Ni-hydrogenase" evidence="7">
    <location>
        <begin position="24"/>
        <end position="193"/>
    </location>
</feature>
<dbReference type="Proteomes" id="UP000469950">
    <property type="component" value="Unassembled WGS sequence"/>
</dbReference>
<evidence type="ECO:0000256" key="5">
    <source>
        <dbReference type="ARBA" id="ARBA00023136"/>
    </source>
</evidence>
<dbReference type="PANTHER" id="PTHR30485">
    <property type="entry name" value="NI/FE-HYDROGENASE 1 B-TYPE CYTOCHROME SUBUNIT"/>
    <property type="match status" value="1"/>
</dbReference>
<keyword evidence="2" id="KW-1003">Cell membrane</keyword>
<sequence>MLTFVCDRLTGFGKGTGMKTIRLWDLPTRLFHWLLVIAVVGAVVTVKLGAGWMAWHERFGLAVVGLLAFRVVWGLVGSTYARFSQFISGPGAMIRYLRGQWQGAGHNPLGAWSVLLLLGLFGFQAVTGLFANDEIAFNGPLYRLVSSGWSDTLSSWHRLMEWGLYAVVALHVLAVLFYTHVRKDNLVKPMVTGRKQVQSSELKDASGGGWLAMIIALAIAVAVVWAASGGLIPPPPPPPQNLGW</sequence>
<evidence type="ECO:0000313" key="8">
    <source>
        <dbReference type="EMBL" id="KAE8547542.1"/>
    </source>
</evidence>
<evidence type="ECO:0000313" key="9">
    <source>
        <dbReference type="Proteomes" id="UP000469950"/>
    </source>
</evidence>
<dbReference type="Gene3D" id="1.20.950.20">
    <property type="entry name" value="Transmembrane di-heme cytochromes, Chain C"/>
    <property type="match status" value="1"/>
</dbReference>
<keyword evidence="5 6" id="KW-0472">Membrane</keyword>
<keyword evidence="3 6" id="KW-0812">Transmembrane</keyword>
<dbReference type="GO" id="GO:0005886">
    <property type="term" value="C:plasma membrane"/>
    <property type="evidence" value="ECO:0007669"/>
    <property type="project" value="UniProtKB-SubCell"/>
</dbReference>
<dbReference type="GO" id="GO:0009055">
    <property type="term" value="F:electron transfer activity"/>
    <property type="evidence" value="ECO:0007669"/>
    <property type="project" value="InterPro"/>
</dbReference>
<keyword evidence="4 6" id="KW-1133">Transmembrane helix</keyword>
<proteinExistence type="predicted"/>
<dbReference type="PANTHER" id="PTHR30485:SF2">
    <property type="entry name" value="BLL0597 PROTEIN"/>
    <property type="match status" value="1"/>
</dbReference>
<dbReference type="EMBL" id="WBMP01000001">
    <property type="protein sequence ID" value="KAE8547542.1"/>
    <property type="molecule type" value="Genomic_DNA"/>
</dbReference>
<feature type="transmembrane region" description="Helical" evidence="6">
    <location>
        <begin position="109"/>
        <end position="131"/>
    </location>
</feature>
<dbReference type="InterPro" id="IPR016174">
    <property type="entry name" value="Di-haem_cyt_TM"/>
</dbReference>